<evidence type="ECO:0000313" key="10">
    <source>
        <dbReference type="Proteomes" id="UP001597541"/>
    </source>
</evidence>
<comment type="pathway">
    <text evidence="6 7">Sulfur metabolism; hydrogen sulfide biosynthesis; sulfite from sulfate: step 2/3.</text>
</comment>
<evidence type="ECO:0000313" key="9">
    <source>
        <dbReference type="EMBL" id="MFD2614165.1"/>
    </source>
</evidence>
<dbReference type="InterPro" id="IPR002891">
    <property type="entry name" value="APS"/>
</dbReference>
<comment type="function">
    <text evidence="6 7">Catalyzes the synthesis of activated sulfate.</text>
</comment>
<name>A0ABW5PI18_9BACL</name>
<feature type="binding site" evidence="6">
    <location>
        <begin position="21"/>
        <end position="28"/>
    </location>
    <ligand>
        <name>ATP</name>
        <dbReference type="ChEBI" id="CHEBI:30616"/>
    </ligand>
</feature>
<dbReference type="HAMAP" id="MF_00065">
    <property type="entry name" value="Adenylyl_sulf_kinase"/>
    <property type="match status" value="1"/>
</dbReference>
<dbReference type="SUPFAM" id="SSF52540">
    <property type="entry name" value="P-loop containing nucleoside triphosphate hydrolases"/>
    <property type="match status" value="1"/>
</dbReference>
<dbReference type="EC" id="2.7.1.25" evidence="2 6"/>
<dbReference type="Gene3D" id="3.40.50.300">
    <property type="entry name" value="P-loop containing nucleotide triphosphate hydrolases"/>
    <property type="match status" value="1"/>
</dbReference>
<gene>
    <name evidence="6 9" type="primary">cysC</name>
    <name evidence="9" type="ORF">ACFSUF_17290</name>
</gene>
<sequence length="186" mass="21014">MPRDVIERMNGHKGGVVWFTGLPGSGKTTLANEVEKEMIQCGIRCVVIDGDCLRKGLNKDLGFSEAHRIENLRRAAEVALMFVEAGFLVLAAFISPSESGRMTVRQCFHREDYTELYIKCSLTECKQRDPKGMYRLAEAGELPNFTGISAPYEPPVQPDFVLDTEKFDLQHCTETLTHYLRLKLKN</sequence>
<proteinExistence type="inferred from homology"/>
<comment type="caution">
    <text evidence="9">The sequence shown here is derived from an EMBL/GenBank/DDBJ whole genome shotgun (WGS) entry which is preliminary data.</text>
</comment>
<comment type="catalytic activity">
    <reaction evidence="1 6 7">
        <text>adenosine 5'-phosphosulfate + ATP = 3'-phosphoadenylyl sulfate + ADP + H(+)</text>
        <dbReference type="Rhea" id="RHEA:24152"/>
        <dbReference type="ChEBI" id="CHEBI:15378"/>
        <dbReference type="ChEBI" id="CHEBI:30616"/>
        <dbReference type="ChEBI" id="CHEBI:58243"/>
        <dbReference type="ChEBI" id="CHEBI:58339"/>
        <dbReference type="ChEBI" id="CHEBI:456216"/>
        <dbReference type="EC" id="2.7.1.25"/>
    </reaction>
</comment>
<accession>A0ABW5PI18</accession>
<feature type="active site" description="Phosphoserine intermediate" evidence="6">
    <location>
        <position position="95"/>
    </location>
</feature>
<organism evidence="9 10">
    <name type="scientific">Paenibacillus gansuensis</name>
    <dbReference type="NCBI Taxonomy" id="306542"/>
    <lineage>
        <taxon>Bacteria</taxon>
        <taxon>Bacillati</taxon>
        <taxon>Bacillota</taxon>
        <taxon>Bacilli</taxon>
        <taxon>Bacillales</taxon>
        <taxon>Paenibacillaceae</taxon>
        <taxon>Paenibacillus</taxon>
    </lineage>
</organism>
<dbReference type="NCBIfam" id="TIGR00455">
    <property type="entry name" value="apsK"/>
    <property type="match status" value="1"/>
</dbReference>
<keyword evidence="3 6" id="KW-0808">Transferase</keyword>
<evidence type="ECO:0000256" key="3">
    <source>
        <dbReference type="ARBA" id="ARBA00022679"/>
    </source>
</evidence>
<evidence type="ECO:0000256" key="1">
    <source>
        <dbReference type="ARBA" id="ARBA00001823"/>
    </source>
</evidence>
<keyword evidence="6 7" id="KW-0418">Kinase</keyword>
<dbReference type="Pfam" id="PF01583">
    <property type="entry name" value="APS_kinase"/>
    <property type="match status" value="1"/>
</dbReference>
<keyword evidence="5 6" id="KW-0067">ATP-binding</keyword>
<evidence type="ECO:0000256" key="7">
    <source>
        <dbReference type="RuleBase" id="RU004347"/>
    </source>
</evidence>
<dbReference type="CDD" id="cd02027">
    <property type="entry name" value="APSK"/>
    <property type="match status" value="1"/>
</dbReference>
<evidence type="ECO:0000256" key="4">
    <source>
        <dbReference type="ARBA" id="ARBA00022741"/>
    </source>
</evidence>
<evidence type="ECO:0000256" key="5">
    <source>
        <dbReference type="ARBA" id="ARBA00022840"/>
    </source>
</evidence>
<dbReference type="GO" id="GO:0004020">
    <property type="term" value="F:adenylylsulfate kinase activity"/>
    <property type="evidence" value="ECO:0007669"/>
    <property type="project" value="UniProtKB-EC"/>
</dbReference>
<dbReference type="Proteomes" id="UP001597541">
    <property type="component" value="Unassembled WGS sequence"/>
</dbReference>
<dbReference type="PANTHER" id="PTHR42700:SF1">
    <property type="entry name" value="SULFATE ADENYLYLTRANSFERASE"/>
    <property type="match status" value="1"/>
</dbReference>
<evidence type="ECO:0000256" key="6">
    <source>
        <dbReference type="HAMAP-Rule" id="MF_00065"/>
    </source>
</evidence>
<dbReference type="PANTHER" id="PTHR42700">
    <property type="entry name" value="SULFATE ADENYLYLTRANSFERASE"/>
    <property type="match status" value="1"/>
</dbReference>
<keyword evidence="10" id="KW-1185">Reference proteome</keyword>
<comment type="similarity">
    <text evidence="6 7">Belongs to the APS kinase family.</text>
</comment>
<dbReference type="InterPro" id="IPR059117">
    <property type="entry name" value="APS_kinase_dom"/>
</dbReference>
<keyword evidence="4 6" id="KW-0547">Nucleotide-binding</keyword>
<dbReference type="EMBL" id="JBHUME010000010">
    <property type="protein sequence ID" value="MFD2614165.1"/>
    <property type="molecule type" value="Genomic_DNA"/>
</dbReference>
<evidence type="ECO:0000256" key="2">
    <source>
        <dbReference type="ARBA" id="ARBA00012121"/>
    </source>
</evidence>
<keyword evidence="6" id="KW-0597">Phosphoprotein</keyword>
<dbReference type="InterPro" id="IPR027417">
    <property type="entry name" value="P-loop_NTPase"/>
</dbReference>
<dbReference type="RefSeq" id="WP_377604771.1">
    <property type="nucleotide sequence ID" value="NZ_JBHUME010000010.1"/>
</dbReference>
<dbReference type="NCBIfam" id="NF003013">
    <property type="entry name" value="PRK03846.1"/>
    <property type="match status" value="1"/>
</dbReference>
<reference evidence="10" key="1">
    <citation type="journal article" date="2019" name="Int. J. Syst. Evol. Microbiol.">
        <title>The Global Catalogue of Microorganisms (GCM) 10K type strain sequencing project: providing services to taxonomists for standard genome sequencing and annotation.</title>
        <authorList>
            <consortium name="The Broad Institute Genomics Platform"/>
            <consortium name="The Broad Institute Genome Sequencing Center for Infectious Disease"/>
            <person name="Wu L."/>
            <person name="Ma J."/>
        </authorList>
    </citation>
    <scope>NUCLEOTIDE SEQUENCE [LARGE SCALE GENOMIC DNA]</scope>
    <source>
        <strain evidence="10">KCTC 3950</strain>
    </source>
</reference>
<evidence type="ECO:0000259" key="8">
    <source>
        <dbReference type="Pfam" id="PF01583"/>
    </source>
</evidence>
<protein>
    <recommendedName>
        <fullName evidence="2 6">Adenylyl-sulfate kinase</fullName>
        <ecNumber evidence="2 6">2.7.1.25</ecNumber>
    </recommendedName>
    <alternativeName>
        <fullName evidence="6">APS kinase</fullName>
    </alternativeName>
    <alternativeName>
        <fullName evidence="6">ATP adenosine-5'-phosphosulfate 3'-phosphotransferase</fullName>
    </alternativeName>
    <alternativeName>
        <fullName evidence="6">Adenosine-5'-phosphosulfate kinase</fullName>
    </alternativeName>
</protein>
<dbReference type="InterPro" id="IPR050512">
    <property type="entry name" value="Sulf_AdTrans/APS_kinase"/>
</dbReference>
<feature type="domain" description="APS kinase" evidence="8">
    <location>
        <begin position="14"/>
        <end position="163"/>
    </location>
</feature>